<gene>
    <name evidence="2" type="ORF">WA026_003012</name>
</gene>
<name>A0AAW1TH20_9CUCU</name>
<organism evidence="2 3">
    <name type="scientific">Henosepilachna vigintioctopunctata</name>
    <dbReference type="NCBI Taxonomy" id="420089"/>
    <lineage>
        <taxon>Eukaryota</taxon>
        <taxon>Metazoa</taxon>
        <taxon>Ecdysozoa</taxon>
        <taxon>Arthropoda</taxon>
        <taxon>Hexapoda</taxon>
        <taxon>Insecta</taxon>
        <taxon>Pterygota</taxon>
        <taxon>Neoptera</taxon>
        <taxon>Endopterygota</taxon>
        <taxon>Coleoptera</taxon>
        <taxon>Polyphaga</taxon>
        <taxon>Cucujiformia</taxon>
        <taxon>Coccinelloidea</taxon>
        <taxon>Coccinellidae</taxon>
        <taxon>Epilachninae</taxon>
        <taxon>Epilachnini</taxon>
        <taxon>Henosepilachna</taxon>
    </lineage>
</organism>
<keyword evidence="1" id="KW-1133">Transmembrane helix</keyword>
<dbReference type="InterPro" id="IPR032675">
    <property type="entry name" value="LRR_dom_sf"/>
</dbReference>
<keyword evidence="1" id="KW-0472">Membrane</keyword>
<sequence>MYRRYPVLPLRYLSLIQFLETFIDMISRPRINRLLLREYISYASNRVLETSLRIILSDRRLRPHLRFRTLEIMLRQDVSRLNVGIFPLCYHERILRIIIEQGTGLRHLNISDVSVRNNALLLFAIVRAAPNLRVLVVPDMGLNRAVRPLMYFPMNILNMINENLLGIPLDLIYFPDEPLHIADIINPRRGEFSMRHIFELNTNLTRYLSSLREVNTYSNCVLSVRSIYNTQLRLIVNLIYLIIAITIYDVIVQLCQQLEMIYLNFPGRNNILSFMLCNFFIRIRFMMILRDIFTIHISNSNSNLRMIEDNLTLCGPLHAPNMRSIVNSQSSRMYIEMSNPHTFPFLTDIELVDCNITDDNVILILINIQFLMRVLIGCDVSLRDEDMDALCQRCSFKYLKELRLSSASNLTRTSVEILFLFCGMKLTIIGNMNGWGVTSEEIEEFQELMRLASSDLTLVYSENDI</sequence>
<evidence type="ECO:0000256" key="1">
    <source>
        <dbReference type="SAM" id="Phobius"/>
    </source>
</evidence>
<accession>A0AAW1TH20</accession>
<evidence type="ECO:0000313" key="2">
    <source>
        <dbReference type="EMBL" id="KAK9869261.1"/>
    </source>
</evidence>
<dbReference type="AlphaFoldDB" id="A0AAW1TH20"/>
<proteinExistence type="predicted"/>
<evidence type="ECO:0000313" key="3">
    <source>
        <dbReference type="Proteomes" id="UP001431783"/>
    </source>
</evidence>
<protein>
    <submittedName>
        <fullName evidence="2">Uncharacterized protein</fullName>
    </submittedName>
</protein>
<reference evidence="2 3" key="1">
    <citation type="submission" date="2023-03" db="EMBL/GenBank/DDBJ databases">
        <title>Genome insight into feeding habits of ladybird beetles.</title>
        <authorList>
            <person name="Li H.-S."/>
            <person name="Huang Y.-H."/>
            <person name="Pang H."/>
        </authorList>
    </citation>
    <scope>NUCLEOTIDE SEQUENCE [LARGE SCALE GENOMIC DNA]</scope>
    <source>
        <strain evidence="2">SYSU_2023b</strain>
        <tissue evidence="2">Whole body</tissue>
    </source>
</reference>
<dbReference type="Proteomes" id="UP001431783">
    <property type="component" value="Unassembled WGS sequence"/>
</dbReference>
<comment type="caution">
    <text evidence="2">The sequence shown here is derived from an EMBL/GenBank/DDBJ whole genome shotgun (WGS) entry which is preliminary data.</text>
</comment>
<dbReference type="Gene3D" id="3.80.10.10">
    <property type="entry name" value="Ribonuclease Inhibitor"/>
    <property type="match status" value="1"/>
</dbReference>
<dbReference type="EMBL" id="JARQZJ010000001">
    <property type="protein sequence ID" value="KAK9869261.1"/>
    <property type="molecule type" value="Genomic_DNA"/>
</dbReference>
<keyword evidence="3" id="KW-1185">Reference proteome</keyword>
<feature type="transmembrane region" description="Helical" evidence="1">
    <location>
        <begin position="234"/>
        <end position="251"/>
    </location>
</feature>
<keyword evidence="1" id="KW-0812">Transmembrane</keyword>